<keyword evidence="3 9" id="KW-1003">Cell membrane</keyword>
<feature type="transmembrane region" description="Helical" evidence="10">
    <location>
        <begin position="76"/>
        <end position="95"/>
    </location>
</feature>
<comment type="caution">
    <text evidence="11">The sequence shown here is derived from an EMBL/GenBank/DDBJ whole genome shotgun (WGS) entry which is preliminary data.</text>
</comment>
<dbReference type="InterPro" id="IPR024194">
    <property type="entry name" value="Ac/AlaTfrase_AlgI/DltB"/>
</dbReference>
<dbReference type="Proteomes" id="UP000216339">
    <property type="component" value="Unassembled WGS sequence"/>
</dbReference>
<keyword evidence="12" id="KW-1185">Reference proteome</keyword>
<dbReference type="RefSeq" id="WP_095510824.1">
    <property type="nucleotide sequence ID" value="NZ_MQWD01000001.1"/>
</dbReference>
<evidence type="ECO:0000256" key="9">
    <source>
        <dbReference type="PIRNR" id="PIRNR016636"/>
    </source>
</evidence>
<feature type="transmembrane region" description="Helical" evidence="10">
    <location>
        <begin position="451"/>
        <end position="473"/>
    </location>
</feature>
<evidence type="ECO:0000256" key="5">
    <source>
        <dbReference type="ARBA" id="ARBA00022692"/>
    </source>
</evidence>
<dbReference type="InterPro" id="IPR004299">
    <property type="entry name" value="MBOAT_fam"/>
</dbReference>
<keyword evidence="6 10" id="KW-1133">Transmembrane helix</keyword>
<comment type="similarity">
    <text evidence="2 9">Belongs to the membrane-bound acyltransferase family.</text>
</comment>
<keyword evidence="4 9" id="KW-0808">Transferase</keyword>
<evidence type="ECO:0000256" key="7">
    <source>
        <dbReference type="ARBA" id="ARBA00023136"/>
    </source>
</evidence>
<feature type="transmembrane region" description="Helical" evidence="10">
    <location>
        <begin position="413"/>
        <end position="431"/>
    </location>
</feature>
<name>A0A271J1M6_9BACT</name>
<reference evidence="11 12" key="1">
    <citation type="submission" date="2016-11" db="EMBL/GenBank/DDBJ databases">
        <title>Study of marine rhodopsin-containing bacteria.</title>
        <authorList>
            <person name="Yoshizawa S."/>
            <person name="Kumagai Y."/>
            <person name="Kogure K."/>
        </authorList>
    </citation>
    <scope>NUCLEOTIDE SEQUENCE [LARGE SCALE GENOMIC DNA]</scope>
    <source>
        <strain evidence="11 12">SAORIC-28</strain>
    </source>
</reference>
<evidence type="ECO:0000256" key="3">
    <source>
        <dbReference type="ARBA" id="ARBA00022475"/>
    </source>
</evidence>
<dbReference type="AlphaFoldDB" id="A0A271J1M6"/>
<evidence type="ECO:0000313" key="12">
    <source>
        <dbReference type="Proteomes" id="UP000216339"/>
    </source>
</evidence>
<dbReference type="GO" id="GO:0005886">
    <property type="term" value="C:plasma membrane"/>
    <property type="evidence" value="ECO:0007669"/>
    <property type="project" value="UniProtKB-SubCell"/>
</dbReference>
<dbReference type="PIRSF" id="PIRSF500217">
    <property type="entry name" value="AlgI"/>
    <property type="match status" value="1"/>
</dbReference>
<dbReference type="GO" id="GO:0016746">
    <property type="term" value="F:acyltransferase activity"/>
    <property type="evidence" value="ECO:0007669"/>
    <property type="project" value="UniProtKB-KW"/>
</dbReference>
<feature type="transmembrane region" description="Helical" evidence="10">
    <location>
        <begin position="115"/>
        <end position="137"/>
    </location>
</feature>
<evidence type="ECO:0000256" key="10">
    <source>
        <dbReference type="SAM" id="Phobius"/>
    </source>
</evidence>
<dbReference type="PANTHER" id="PTHR13285:SF23">
    <property type="entry name" value="TEICHOIC ACID D-ALANYLTRANSFERASE"/>
    <property type="match status" value="1"/>
</dbReference>
<accession>A0A271J1M6</accession>
<feature type="transmembrane region" description="Helical" evidence="10">
    <location>
        <begin position="149"/>
        <end position="169"/>
    </location>
</feature>
<dbReference type="OrthoDB" id="9805788at2"/>
<evidence type="ECO:0000313" key="11">
    <source>
        <dbReference type="EMBL" id="PAP77158.1"/>
    </source>
</evidence>
<proteinExistence type="inferred from homology"/>
<evidence type="ECO:0000256" key="6">
    <source>
        <dbReference type="ARBA" id="ARBA00022989"/>
    </source>
</evidence>
<dbReference type="GO" id="GO:0042121">
    <property type="term" value="P:alginic acid biosynthetic process"/>
    <property type="evidence" value="ECO:0007669"/>
    <property type="project" value="InterPro"/>
</dbReference>
<dbReference type="PIRSF" id="PIRSF016636">
    <property type="entry name" value="AlgI_DltB"/>
    <property type="match status" value="1"/>
</dbReference>
<dbReference type="InterPro" id="IPR028362">
    <property type="entry name" value="AlgI"/>
</dbReference>
<dbReference type="EMBL" id="MQWD01000001">
    <property type="protein sequence ID" value="PAP77158.1"/>
    <property type="molecule type" value="Genomic_DNA"/>
</dbReference>
<dbReference type="InterPro" id="IPR051085">
    <property type="entry name" value="MB_O-acyltransferase"/>
</dbReference>
<evidence type="ECO:0000256" key="2">
    <source>
        <dbReference type="ARBA" id="ARBA00010323"/>
    </source>
</evidence>
<keyword evidence="5 10" id="KW-0812">Transmembrane</keyword>
<evidence type="ECO:0000256" key="1">
    <source>
        <dbReference type="ARBA" id="ARBA00004651"/>
    </source>
</evidence>
<keyword evidence="7 9" id="KW-0472">Membrane</keyword>
<feature type="transmembrane region" description="Helical" evidence="10">
    <location>
        <begin position="320"/>
        <end position="342"/>
    </location>
</feature>
<organism evidence="11 12">
    <name type="scientific">Rubrivirga marina</name>
    <dbReference type="NCBI Taxonomy" id="1196024"/>
    <lineage>
        <taxon>Bacteria</taxon>
        <taxon>Pseudomonadati</taxon>
        <taxon>Rhodothermota</taxon>
        <taxon>Rhodothermia</taxon>
        <taxon>Rhodothermales</taxon>
        <taxon>Rubricoccaceae</taxon>
        <taxon>Rubrivirga</taxon>
    </lineage>
</organism>
<protein>
    <submittedName>
        <fullName evidence="11">Membrane-bound O-acyltransferase family protein</fullName>
    </submittedName>
</protein>
<dbReference type="Pfam" id="PF03062">
    <property type="entry name" value="MBOAT"/>
    <property type="match status" value="1"/>
</dbReference>
<gene>
    <name evidence="11" type="ORF">BSZ37_12320</name>
</gene>
<dbReference type="PANTHER" id="PTHR13285">
    <property type="entry name" value="ACYLTRANSFERASE"/>
    <property type="match status" value="1"/>
</dbReference>
<feature type="transmembrane region" description="Helical" evidence="10">
    <location>
        <begin position="184"/>
        <end position="201"/>
    </location>
</feature>
<evidence type="ECO:0000256" key="4">
    <source>
        <dbReference type="ARBA" id="ARBA00022679"/>
    </source>
</evidence>
<feature type="transmembrane region" description="Helical" evidence="10">
    <location>
        <begin position="362"/>
        <end position="383"/>
    </location>
</feature>
<sequence length="475" mass="53120">MLFNSVPFLLFLPLFFAAYFATRGTARLVVCLAGSYLFYGWWDWRFLGLIALSTGIDYVVGLKIAGAEAQRAKKAWLTLSLVSNLGLLAVFKYFNFFLDSVYRATGFFGFSESPAFLAVILPVGISFYTFQTLSYSIDLYRGSIEAERNLLRFATYVAFFPQLVAGPIVRASLLLPQLRRDHPFLWSGFLLGLGQVLLGYVKKVAVADSLAPFVDRVFDAPEAFTPLSVLIGVVFYAFQIYCDFSGYSDIAIGLARMLGYDFGVNFDTPYFSKSFSEFWTRWHISLSSWLRDYLYIPLGGNRGGTLATYRNLMVTMLLGGLWHGASWNFVFWGFLHGLYLVVQRLLGPGFGRLVERLRLPGAVAGGFQVAAVFALTCFAWIFFRSPTFSTSVEVITRIASIDRLSLADVQLKVVVLKGSLLIGVLVVAELWSKTVVLPSLVLERPVARTLAFASALWVIFLFGTFDGGQFIYFQF</sequence>
<comment type="subcellular location">
    <subcellularLocation>
        <location evidence="1">Cell membrane</location>
        <topology evidence="1">Multi-pass membrane protein</topology>
    </subcellularLocation>
</comment>
<feature type="transmembrane region" description="Helical" evidence="10">
    <location>
        <begin position="44"/>
        <end position="64"/>
    </location>
</feature>
<evidence type="ECO:0000256" key="8">
    <source>
        <dbReference type="ARBA" id="ARBA00023315"/>
    </source>
</evidence>
<keyword evidence="8 9" id="KW-0012">Acyltransferase</keyword>